<feature type="compositionally biased region" description="Low complexity" evidence="1">
    <location>
        <begin position="277"/>
        <end position="292"/>
    </location>
</feature>
<dbReference type="AlphaFoldDB" id="A0A229T4C3"/>
<accession>A0A229T4C3</accession>
<feature type="compositionally biased region" description="Basic and acidic residues" evidence="1">
    <location>
        <begin position="17"/>
        <end position="49"/>
    </location>
</feature>
<name>A0A229T4C3_9PSEU</name>
<organism evidence="2 3">
    <name type="scientific">Amycolatopsis vastitatis</name>
    <dbReference type="NCBI Taxonomy" id="1905142"/>
    <lineage>
        <taxon>Bacteria</taxon>
        <taxon>Bacillati</taxon>
        <taxon>Actinomycetota</taxon>
        <taxon>Actinomycetes</taxon>
        <taxon>Pseudonocardiales</taxon>
        <taxon>Pseudonocardiaceae</taxon>
        <taxon>Amycolatopsis</taxon>
    </lineage>
</organism>
<feature type="non-terminal residue" evidence="2">
    <location>
        <position position="1"/>
    </location>
</feature>
<feature type="region of interest" description="Disordered" evidence="1">
    <location>
        <begin position="1"/>
        <end position="362"/>
    </location>
</feature>
<protein>
    <submittedName>
        <fullName evidence="2">Uncharacterized protein</fullName>
    </submittedName>
</protein>
<proteinExistence type="predicted"/>
<keyword evidence="3" id="KW-1185">Reference proteome</keyword>
<feature type="compositionally biased region" description="Basic and acidic residues" evidence="1">
    <location>
        <begin position="60"/>
        <end position="101"/>
    </location>
</feature>
<reference evidence="3" key="1">
    <citation type="submission" date="2017-07" db="EMBL/GenBank/DDBJ databases">
        <title>Comparative genome mining reveals phylogenetic distribution patterns of secondary metabolites in Amycolatopsis.</title>
        <authorList>
            <person name="Adamek M."/>
            <person name="Alanjary M."/>
            <person name="Sales-Ortells H."/>
            <person name="Goodfellow M."/>
            <person name="Bull A.T."/>
            <person name="Kalinowski J."/>
            <person name="Ziemert N."/>
        </authorList>
    </citation>
    <scope>NUCLEOTIDE SEQUENCE [LARGE SCALE GENOMIC DNA]</scope>
    <source>
        <strain evidence="3">H5</strain>
    </source>
</reference>
<feature type="compositionally biased region" description="Basic and acidic residues" evidence="1">
    <location>
        <begin position="173"/>
        <end position="187"/>
    </location>
</feature>
<evidence type="ECO:0000313" key="2">
    <source>
        <dbReference type="EMBL" id="OXM66062.1"/>
    </source>
</evidence>
<gene>
    <name evidence="2" type="ORF">CF165_22165</name>
</gene>
<evidence type="ECO:0000313" key="3">
    <source>
        <dbReference type="Proteomes" id="UP000215199"/>
    </source>
</evidence>
<evidence type="ECO:0000256" key="1">
    <source>
        <dbReference type="SAM" id="MobiDB-lite"/>
    </source>
</evidence>
<comment type="caution">
    <text evidence="2">The sequence shown here is derived from an EMBL/GenBank/DDBJ whole genome shotgun (WGS) entry which is preliminary data.</text>
</comment>
<feature type="compositionally biased region" description="Gly residues" evidence="1">
    <location>
        <begin position="206"/>
        <end position="247"/>
    </location>
</feature>
<dbReference type="Proteomes" id="UP000215199">
    <property type="component" value="Unassembled WGS sequence"/>
</dbReference>
<feature type="compositionally biased region" description="Gly residues" evidence="1">
    <location>
        <begin position="293"/>
        <end position="320"/>
    </location>
</feature>
<dbReference type="EMBL" id="NMUL01000021">
    <property type="protein sequence ID" value="OXM66062.1"/>
    <property type="molecule type" value="Genomic_DNA"/>
</dbReference>
<sequence>DGDPIKTETGEGLGGADDGKEAAEGAAEEAKKKAEEALHGLDGDQDGKPDGLLGEDDGDRDTLKVKQGDKTFEMTEPDHDGKMDIKVGDGPGDPKDFKLDWSTDGPQGTDDGCYRPGDDGKIHIEDGDLKITAERPDGPEGPTVVTVDDGSGTPTTYTLGEDDKPSDALGDTPGKRDDDLPTHRGTLEDLGTATDGSGAHHSPDGSPGGDSPGQHGGGDGSHGGGDGGAGSHHGGSGAAGFGGGAHGGPSTAGFDPSGAGLGDTPTSGGAHTGVGLAQPQPAAAAFAPAGATAGTGGQPTSGMPGMGAMGGGAHGGGGGGDTERRSSAYRIDGAVFDNLGEPGRRIIGSLNDDEDPASARTW</sequence>
<feature type="compositionally biased region" description="Basic and acidic residues" evidence="1">
    <location>
        <begin position="112"/>
        <end position="138"/>
    </location>
</feature>